<evidence type="ECO:0000313" key="3">
    <source>
        <dbReference type="Proteomes" id="UP000582016"/>
    </source>
</evidence>
<accession>A0A8H5MS39</accession>
<evidence type="ECO:0000313" key="2">
    <source>
        <dbReference type="EMBL" id="KAF5538627.1"/>
    </source>
</evidence>
<dbReference type="AlphaFoldDB" id="A0A8H5MS39"/>
<name>A0A8H5MS39_9HYPO</name>
<dbReference type="EMBL" id="JAAOAQ010000640">
    <property type="protein sequence ID" value="KAF5538627.1"/>
    <property type="molecule type" value="Genomic_DNA"/>
</dbReference>
<organism evidence="2 3">
    <name type="scientific">Fusarium phyllophilum</name>
    <dbReference type="NCBI Taxonomy" id="47803"/>
    <lineage>
        <taxon>Eukaryota</taxon>
        <taxon>Fungi</taxon>
        <taxon>Dikarya</taxon>
        <taxon>Ascomycota</taxon>
        <taxon>Pezizomycotina</taxon>
        <taxon>Sordariomycetes</taxon>
        <taxon>Hypocreomycetidae</taxon>
        <taxon>Hypocreales</taxon>
        <taxon>Nectriaceae</taxon>
        <taxon>Fusarium</taxon>
        <taxon>Fusarium fujikuroi species complex</taxon>
    </lineage>
</organism>
<reference evidence="2 3" key="1">
    <citation type="submission" date="2020-05" db="EMBL/GenBank/DDBJ databases">
        <title>Identification and distribution of gene clusters putatively required for synthesis of sphingolipid metabolism inhibitors in phylogenetically diverse species of the filamentous fungus Fusarium.</title>
        <authorList>
            <person name="Kim H.-S."/>
            <person name="Busman M."/>
            <person name="Brown D.W."/>
            <person name="Divon H."/>
            <person name="Uhlig S."/>
            <person name="Proctor R.H."/>
        </authorList>
    </citation>
    <scope>NUCLEOTIDE SEQUENCE [LARGE SCALE GENOMIC DNA]</scope>
    <source>
        <strain evidence="2 3">NRRL 13617</strain>
    </source>
</reference>
<comment type="caution">
    <text evidence="2">The sequence shown here is derived from an EMBL/GenBank/DDBJ whole genome shotgun (WGS) entry which is preliminary data.</text>
</comment>
<dbReference type="Pfam" id="PF24539">
    <property type="entry name" value="DUF7600"/>
    <property type="match status" value="1"/>
</dbReference>
<protein>
    <recommendedName>
        <fullName evidence="1">DUF7600 domain-containing protein</fullName>
    </recommendedName>
</protein>
<keyword evidence="3" id="KW-1185">Reference proteome</keyword>
<gene>
    <name evidence="2" type="ORF">FPHYL_12484</name>
</gene>
<dbReference type="InterPro" id="IPR056021">
    <property type="entry name" value="DUF7600"/>
</dbReference>
<evidence type="ECO:0000259" key="1">
    <source>
        <dbReference type="Pfam" id="PF24539"/>
    </source>
</evidence>
<proteinExistence type="predicted"/>
<dbReference type="OrthoDB" id="5273847at2759"/>
<dbReference type="Proteomes" id="UP000582016">
    <property type="component" value="Unassembled WGS sequence"/>
</dbReference>
<feature type="domain" description="DUF7600" evidence="1">
    <location>
        <begin position="332"/>
        <end position="448"/>
    </location>
</feature>
<sequence>MDHLCSLCGVILEPCEPLPNPSDPPKRLDWKQEIRAVSSDGGMSPVTLTGVGFRDPDRYDLLASSDPETSYMSPGHGETWRRYCLLDTLSDERTFAFHEICWQLFLQKVSLSTNHHAEPRRIAQLIFQLIHCLPYDDFGIPCHSHDFGGAMNFCRKLPDKLPRSWRFLMADPSIFSPSSANSAPRNDSQLPRTTSDFQIHDDIFARLSHEMVYLITTVSESTDLCNLRLSSKFVSKLTSPDLLSQDFWRSRFSVDREMGFFLPLSDFKIDWRSLYFSLRYSLLDKTETGHMRNRRRIWLCLDDLAQSLIPLLDQHICFQDRQSVQLDVASECYYISGLRISERSETNTFAEFSRVGYIIPQAEVHIPVRPNDCLIGMRVAASASGIVGLGFRFRTRTDDTVWKNVGVVTDLPGGVGAATIEPTHDTWLRGAILGFDASKIVSFQVLERVQRTKLQIAPTQITDSRSALWHPNEPDTSDQDTIYPLLLEHPEVDDPLYFLNMDFGGPGGALISRLTRISALHDEANGYFRGFAFSYIDGRTASFGLRTVIDKARERSTCIEQSLSIDGPGGETIVSLELQTCNASMSEDIRVIKLRTSYNRTMDFRTMTPPGEEEEKYSRQTILSPTGMPISAILARVELSSGALQSLGIQYPCSRASTTPSLSQIPFTDTTTKQNDPHSFPNSKDVMYNAPANFWHGTGCFTSVMLAGIQRIGFCFEFWGSTDRVYLGQWYREVGYLSVQEDERICGFTIWQQQEHLSHDLGTVLQSDGNIAGIRITKTGLEERDLEIILGDKNDMLPYSFAENPYERLTGLAWVFNRKGDYTYGLTRPSHHFPGVSLALRYMLGLWPASRPPEKLTWLAEDEEGNLLKVSRVHAVFSRESGKLSGFVFDYGTGQISRTAGSADGVRASFDLDSEEYIIRIFLQIWRHESEVVFYTSAGRVHALSPSGSCGQPRHRDPANYEVFDCGDLKDGSRYRDKSTECVGIWVAMTWGPGCVNLVHTAGAITISRAEGQQ</sequence>